<dbReference type="SUPFAM" id="SSF50475">
    <property type="entry name" value="FMN-binding split barrel"/>
    <property type="match status" value="1"/>
</dbReference>
<gene>
    <name evidence="1" type="ORF">L323_10155</name>
</gene>
<dbReference type="Gene3D" id="2.30.110.10">
    <property type="entry name" value="Electron Transport, Fmn-binding Protein, Chain A"/>
    <property type="match status" value="1"/>
</dbReference>
<proteinExistence type="predicted"/>
<dbReference type="STRING" id="1330534.L323_10155"/>
<dbReference type="EMBL" id="ATAY01000031">
    <property type="protein sequence ID" value="EPR12072.1"/>
    <property type="molecule type" value="Genomic_DNA"/>
</dbReference>
<comment type="caution">
    <text evidence="1">The sequence shown here is derived from an EMBL/GenBank/DDBJ whole genome shotgun (WGS) entry which is preliminary data.</text>
</comment>
<protein>
    <submittedName>
        <fullName evidence="1">Uncharacterized protein</fullName>
    </submittedName>
</protein>
<dbReference type="AlphaFoldDB" id="U4R2Y6"/>
<organism evidence="1 2">
    <name type="scientific">Ruminiclostridium papyrosolvens C7</name>
    <dbReference type="NCBI Taxonomy" id="1330534"/>
    <lineage>
        <taxon>Bacteria</taxon>
        <taxon>Bacillati</taxon>
        <taxon>Bacillota</taxon>
        <taxon>Clostridia</taxon>
        <taxon>Eubacteriales</taxon>
        <taxon>Oscillospiraceae</taxon>
        <taxon>Ruminiclostridium</taxon>
    </lineage>
</organism>
<dbReference type="PATRIC" id="fig|1330534.3.peg.2034"/>
<dbReference type="Proteomes" id="UP000016860">
    <property type="component" value="Unassembled WGS sequence"/>
</dbReference>
<accession>U4R2Y6</accession>
<reference evidence="1 2" key="1">
    <citation type="journal article" date="2013" name="Genome Announc.">
        <title>Draft Genome Sequence of the Cellulolytic Bacterium Clostridium papyrosolvens C7 (ATCC 700395).</title>
        <authorList>
            <person name="Zepeda V."/>
            <person name="Dassa B."/>
            <person name="Borovok I."/>
            <person name="Lamed R."/>
            <person name="Bayer E.A."/>
            <person name="Cate J.H."/>
        </authorList>
    </citation>
    <scope>NUCLEOTIDE SEQUENCE [LARGE SCALE GENOMIC DNA]</scope>
    <source>
        <strain evidence="1 2">C7</strain>
    </source>
</reference>
<sequence>MDMFKSALDLLKEQLGYDVVISLATCTENGVNVRTVDGYYKDGYIYILTHMGTHKMREIDKNPSVAICKDLMCGRGIGENLGNPKAKSNTKLREELKEVFYKFYDRHVNEEDPGTCILKITLTDAVAFSKDTKYVIDFKNTAAIAIPFVNDIIS</sequence>
<evidence type="ECO:0000313" key="2">
    <source>
        <dbReference type="Proteomes" id="UP000016860"/>
    </source>
</evidence>
<name>U4R2Y6_9FIRM</name>
<dbReference type="RefSeq" id="WP_020815561.1">
    <property type="nucleotide sequence ID" value="NZ_ATAY01000031.1"/>
</dbReference>
<dbReference type="InterPro" id="IPR012349">
    <property type="entry name" value="Split_barrel_FMN-bd"/>
</dbReference>
<evidence type="ECO:0000313" key="1">
    <source>
        <dbReference type="EMBL" id="EPR12072.1"/>
    </source>
</evidence>